<feature type="domain" description="Methyltransferase FkbM" evidence="2">
    <location>
        <begin position="70"/>
        <end position="185"/>
    </location>
</feature>
<evidence type="ECO:0000256" key="1">
    <source>
        <dbReference type="ARBA" id="ARBA00022691"/>
    </source>
</evidence>
<keyword evidence="1" id="KW-0949">S-adenosyl-L-methionine</keyword>
<evidence type="ECO:0000313" key="3">
    <source>
        <dbReference type="EMBL" id="TYR33512.1"/>
    </source>
</evidence>
<dbReference type="Gene3D" id="3.40.50.150">
    <property type="entry name" value="Vaccinia Virus protein VP39"/>
    <property type="match status" value="1"/>
</dbReference>
<organism evidence="3 4">
    <name type="scientific">Neoaquamicrobium microcysteis</name>
    <dbReference type="NCBI Taxonomy" id="2682781"/>
    <lineage>
        <taxon>Bacteria</taxon>
        <taxon>Pseudomonadati</taxon>
        <taxon>Pseudomonadota</taxon>
        <taxon>Alphaproteobacteria</taxon>
        <taxon>Hyphomicrobiales</taxon>
        <taxon>Phyllobacteriaceae</taxon>
        <taxon>Neoaquamicrobium</taxon>
    </lineage>
</organism>
<proteinExistence type="predicted"/>
<accession>A0A5D4GZN5</accession>
<sequence>MSELNIHGVLVPIAPNEVSPEVWNALETGAYEANEARRVARAIRPGDRVLELGAGLGVITSIIASVEDVRVWSFEADPQTTRLAKRVIDLNCDGNVVLSNGILAAGPSKTVSFYRRADFWMSSGLAEQGPYAEVIEITSGDIDAFIEQHSINAVVMDVEGAELDLLQDAMLPGIERVFLELHDHLYGLAGVQAITAAMAQKELIYDPRGSSGPCVLYSIDDGERKFDAEVAHAI</sequence>
<comment type="caution">
    <text evidence="3">The sequence shown here is derived from an EMBL/GenBank/DDBJ whole genome shotgun (WGS) entry which is preliminary data.</text>
</comment>
<reference evidence="3 4" key="1">
    <citation type="submission" date="2019-08" db="EMBL/GenBank/DDBJ databases">
        <authorList>
            <person name="Seo Y.L."/>
        </authorList>
    </citation>
    <scope>NUCLEOTIDE SEQUENCE [LARGE SCALE GENOMIC DNA]</scope>
    <source>
        <strain evidence="3 4">MaA-C15</strain>
    </source>
</reference>
<dbReference type="OrthoDB" id="456767at2"/>
<reference evidence="3 4" key="2">
    <citation type="submission" date="2019-09" db="EMBL/GenBank/DDBJ databases">
        <title>Mesorhizobium sp. MaA-C15 isolated from Microcystis aeruginosa.</title>
        <authorList>
            <person name="Jeong S.E."/>
            <person name="Jin H.M."/>
            <person name="Jeon C.O."/>
        </authorList>
    </citation>
    <scope>NUCLEOTIDE SEQUENCE [LARGE SCALE GENOMIC DNA]</scope>
    <source>
        <strain evidence="3 4">MaA-C15</strain>
    </source>
</reference>
<dbReference type="Proteomes" id="UP000323258">
    <property type="component" value="Unassembled WGS sequence"/>
</dbReference>
<dbReference type="RefSeq" id="WP_148914186.1">
    <property type="nucleotide sequence ID" value="NZ_VSZS01000059.1"/>
</dbReference>
<dbReference type="GO" id="GO:0000179">
    <property type="term" value="F:rRNA (adenine-N6,N6-)-dimethyltransferase activity"/>
    <property type="evidence" value="ECO:0007669"/>
    <property type="project" value="InterPro"/>
</dbReference>
<gene>
    <name evidence="3" type="ORF">FY036_08030</name>
</gene>
<dbReference type="PROSITE" id="PS01131">
    <property type="entry name" value="RRNA_A_DIMETH"/>
    <property type="match status" value="1"/>
</dbReference>
<dbReference type="InterPro" id="IPR020596">
    <property type="entry name" value="rRNA_Ade_Mease_Trfase_CS"/>
</dbReference>
<dbReference type="NCBIfam" id="TIGR01444">
    <property type="entry name" value="fkbM_fam"/>
    <property type="match status" value="1"/>
</dbReference>
<dbReference type="AlphaFoldDB" id="A0A5D4GZN5"/>
<dbReference type="CDD" id="cd02440">
    <property type="entry name" value="AdoMet_MTases"/>
    <property type="match status" value="1"/>
</dbReference>
<keyword evidence="3" id="KW-0489">Methyltransferase</keyword>
<name>A0A5D4GZN5_9HYPH</name>
<evidence type="ECO:0000313" key="4">
    <source>
        <dbReference type="Proteomes" id="UP000323258"/>
    </source>
</evidence>
<evidence type="ECO:0000259" key="2">
    <source>
        <dbReference type="Pfam" id="PF05050"/>
    </source>
</evidence>
<keyword evidence="3" id="KW-0808">Transferase</keyword>
<dbReference type="SUPFAM" id="SSF53335">
    <property type="entry name" value="S-adenosyl-L-methionine-dependent methyltransferases"/>
    <property type="match status" value="1"/>
</dbReference>
<dbReference type="EMBL" id="VSZS01000059">
    <property type="protein sequence ID" value="TYR33512.1"/>
    <property type="molecule type" value="Genomic_DNA"/>
</dbReference>
<keyword evidence="4" id="KW-1185">Reference proteome</keyword>
<dbReference type="InterPro" id="IPR029063">
    <property type="entry name" value="SAM-dependent_MTases_sf"/>
</dbReference>
<dbReference type="Pfam" id="PF05050">
    <property type="entry name" value="Methyltransf_21"/>
    <property type="match status" value="1"/>
</dbReference>
<protein>
    <submittedName>
        <fullName evidence="3">FkbM family methyltransferase</fullName>
    </submittedName>
</protein>
<dbReference type="InterPro" id="IPR006342">
    <property type="entry name" value="FkbM_mtfrase"/>
</dbReference>